<organism evidence="5 6">
    <name type="scientific">Shinella sumterensis</name>
    <dbReference type="NCBI Taxonomy" id="1967501"/>
    <lineage>
        <taxon>Bacteria</taxon>
        <taxon>Pseudomonadati</taxon>
        <taxon>Pseudomonadota</taxon>
        <taxon>Alphaproteobacteria</taxon>
        <taxon>Hyphomicrobiales</taxon>
        <taxon>Rhizobiaceae</taxon>
        <taxon>Shinella</taxon>
    </lineage>
</organism>
<dbReference type="PROSITE" id="PS50932">
    <property type="entry name" value="HTH_LACI_2"/>
    <property type="match status" value="1"/>
</dbReference>
<geneLocation type="plasmid" evidence="5 6">
    <name>unnamed7</name>
</geneLocation>
<dbReference type="Proteomes" id="UP001234585">
    <property type="component" value="Plasmid unnamed7"/>
</dbReference>
<dbReference type="CDD" id="cd01392">
    <property type="entry name" value="HTH_LacI"/>
    <property type="match status" value="1"/>
</dbReference>
<proteinExistence type="predicted"/>
<dbReference type="CDD" id="cd01575">
    <property type="entry name" value="PBP1_GntR"/>
    <property type="match status" value="1"/>
</dbReference>
<evidence type="ECO:0000313" key="5">
    <source>
        <dbReference type="EMBL" id="WLS01411.1"/>
    </source>
</evidence>
<dbReference type="EMBL" id="CP132309">
    <property type="protein sequence ID" value="WLS01411.1"/>
    <property type="molecule type" value="Genomic_DNA"/>
</dbReference>
<dbReference type="Gene3D" id="1.10.260.40">
    <property type="entry name" value="lambda repressor-like DNA-binding domains"/>
    <property type="match status" value="1"/>
</dbReference>
<sequence length="341" mass="37058">MNKKVAPAKGAVVGIRDVAREAGVSTMTVTNTFKYPEKVVAETRRRVMEVAERLNYVPNLLAVNLSSGKSKVVAAVMPSIRNSNFADMIMGLENELGRHGYHLIVSVVETSEREYDAIMALIGRRVDGIVLTGVDREDRTRNLLMNSGIPIVETWNLSGPFIDIGVGFSTQAAAFEATQIMIGKGLRDIGVVGYETLGNKRFQERLDGYLQAMMSADLRTDLIATVPGWSGFSGGKKALDHLQSIEPRLQGVFCFTDVLASGVMFECMRKGVRIPEDLAVVGYGDYEIAAELTPGLTTVHTPGDLIGEQAARMIMARCRGEEQHGRTVDVGYDIVVRGSAG</sequence>
<dbReference type="Gene3D" id="3.40.50.2300">
    <property type="match status" value="2"/>
</dbReference>
<accession>A0AA50CSS7</accession>
<evidence type="ECO:0000256" key="2">
    <source>
        <dbReference type="ARBA" id="ARBA00023125"/>
    </source>
</evidence>
<evidence type="ECO:0000259" key="4">
    <source>
        <dbReference type="PROSITE" id="PS50932"/>
    </source>
</evidence>
<dbReference type="Pfam" id="PF13377">
    <property type="entry name" value="Peripla_BP_3"/>
    <property type="match status" value="1"/>
</dbReference>
<dbReference type="PANTHER" id="PTHR30146">
    <property type="entry name" value="LACI-RELATED TRANSCRIPTIONAL REPRESSOR"/>
    <property type="match status" value="1"/>
</dbReference>
<dbReference type="GO" id="GO:0003700">
    <property type="term" value="F:DNA-binding transcription factor activity"/>
    <property type="evidence" value="ECO:0007669"/>
    <property type="project" value="TreeGrafter"/>
</dbReference>
<dbReference type="Pfam" id="PF00356">
    <property type="entry name" value="LacI"/>
    <property type="match status" value="1"/>
</dbReference>
<evidence type="ECO:0000256" key="1">
    <source>
        <dbReference type="ARBA" id="ARBA00023015"/>
    </source>
</evidence>
<dbReference type="InterPro" id="IPR046335">
    <property type="entry name" value="LacI/GalR-like_sensor"/>
</dbReference>
<evidence type="ECO:0000313" key="6">
    <source>
        <dbReference type="Proteomes" id="UP001234585"/>
    </source>
</evidence>
<feature type="domain" description="HTH lacI-type" evidence="4">
    <location>
        <begin position="13"/>
        <end position="67"/>
    </location>
</feature>
<dbReference type="SUPFAM" id="SSF47413">
    <property type="entry name" value="lambda repressor-like DNA-binding domains"/>
    <property type="match status" value="1"/>
</dbReference>
<protein>
    <submittedName>
        <fullName evidence="5">LacI family DNA-binding transcriptional regulator</fullName>
    </submittedName>
</protein>
<dbReference type="RefSeq" id="WP_306041888.1">
    <property type="nucleotide sequence ID" value="NZ_CP132309.1"/>
</dbReference>
<keyword evidence="3" id="KW-0804">Transcription</keyword>
<dbReference type="SUPFAM" id="SSF53822">
    <property type="entry name" value="Periplasmic binding protein-like I"/>
    <property type="match status" value="1"/>
</dbReference>
<dbReference type="GO" id="GO:0000976">
    <property type="term" value="F:transcription cis-regulatory region binding"/>
    <property type="evidence" value="ECO:0007669"/>
    <property type="project" value="TreeGrafter"/>
</dbReference>
<dbReference type="InterPro" id="IPR000843">
    <property type="entry name" value="HTH_LacI"/>
</dbReference>
<name>A0AA50CSS7_9HYPH</name>
<keyword evidence="2 5" id="KW-0238">DNA-binding</keyword>
<evidence type="ECO:0000256" key="3">
    <source>
        <dbReference type="ARBA" id="ARBA00023163"/>
    </source>
</evidence>
<dbReference type="InterPro" id="IPR010982">
    <property type="entry name" value="Lambda_DNA-bd_dom_sf"/>
</dbReference>
<dbReference type="InterPro" id="IPR028082">
    <property type="entry name" value="Peripla_BP_I"/>
</dbReference>
<dbReference type="PANTHER" id="PTHR30146:SF33">
    <property type="entry name" value="TRANSCRIPTIONAL REGULATOR"/>
    <property type="match status" value="1"/>
</dbReference>
<keyword evidence="1" id="KW-0805">Transcription regulation</keyword>
<gene>
    <name evidence="5" type="ORF">Q9313_28275</name>
</gene>
<dbReference type="AlphaFoldDB" id="A0AA50CSS7"/>
<dbReference type="SMART" id="SM00354">
    <property type="entry name" value="HTH_LACI"/>
    <property type="match status" value="1"/>
</dbReference>
<reference evidence="5 6" key="1">
    <citation type="submission" date="2023-08" db="EMBL/GenBank/DDBJ databases">
        <title>Pathogen: clinical or host-associated sample.</title>
        <authorList>
            <person name="Hergert J."/>
            <person name="Casey R."/>
            <person name="Wagner J."/>
            <person name="Young E.L."/>
            <person name="Oakeson K.F."/>
        </authorList>
    </citation>
    <scope>NUCLEOTIDE SEQUENCE [LARGE SCALE GENOMIC DNA]</scope>
    <source>
        <strain evidence="5 6">1760953</strain>
        <plasmid evidence="5 6">unnamed7</plasmid>
    </source>
</reference>
<keyword evidence="6" id="KW-1185">Reference proteome</keyword>
<keyword evidence="5" id="KW-0614">Plasmid</keyword>